<name>A0ABX7TBC6_9SPHN</name>
<proteinExistence type="predicted"/>
<gene>
    <name evidence="2" type="ORF">J4G78_06410</name>
</gene>
<accession>A0ABX7TBC6</accession>
<feature type="chain" id="PRO_5045580662" evidence="1">
    <location>
        <begin position="26"/>
        <end position="293"/>
    </location>
</feature>
<dbReference type="EMBL" id="CP071794">
    <property type="protein sequence ID" value="QTD57748.1"/>
    <property type="molecule type" value="Genomic_DNA"/>
</dbReference>
<dbReference type="InterPro" id="IPR021393">
    <property type="entry name" value="DUF3034"/>
</dbReference>
<evidence type="ECO:0000313" key="3">
    <source>
        <dbReference type="Proteomes" id="UP000663923"/>
    </source>
</evidence>
<sequence>MKFIRFASIIFTGVITVCLATPSFAEDLRPGGKLLLTNGIATVEGSSGGGLASWSLIAGNATKDGIGASAHVTLAELPDYRLDTEGVAVGLFDSVELSYARQNLNTKAIGAALGLGYGYSLNQDIYGAKLRVAGHVVYGDPLMPQIAVGVQHKRNLDGQVVTAVGAAETNGTDFYASATKLFLAQSILANATVRYTKANQGGLLGFGGDQNNSRSLEFEGSVAYQLSRKFVVGGEYRSKPNNLGIAREDDWFDVFAAYAINRNLTIAGAYVDLGSIATADNQRGALLSLRASF</sequence>
<reference evidence="2 3" key="1">
    <citation type="submission" date="2021-03" db="EMBL/GenBank/DDBJ databases">
        <title>Complete genome of Parasphingorhabdus_sp.JHSY0214.</title>
        <authorList>
            <person name="Yoo J.H."/>
            <person name="Bae J.W."/>
        </authorList>
    </citation>
    <scope>NUCLEOTIDE SEQUENCE [LARGE SCALE GENOMIC DNA]</scope>
    <source>
        <strain evidence="2 3">JHSY0214</strain>
    </source>
</reference>
<dbReference type="Pfam" id="PF11231">
    <property type="entry name" value="DUF3034"/>
    <property type="match status" value="1"/>
</dbReference>
<keyword evidence="1" id="KW-0732">Signal</keyword>
<keyword evidence="3" id="KW-1185">Reference proteome</keyword>
<evidence type="ECO:0000256" key="1">
    <source>
        <dbReference type="SAM" id="SignalP"/>
    </source>
</evidence>
<dbReference type="Proteomes" id="UP000663923">
    <property type="component" value="Chromosome"/>
</dbReference>
<feature type="signal peptide" evidence="1">
    <location>
        <begin position="1"/>
        <end position="25"/>
    </location>
</feature>
<evidence type="ECO:0000313" key="2">
    <source>
        <dbReference type="EMBL" id="QTD57748.1"/>
    </source>
</evidence>
<organism evidence="2 3">
    <name type="scientific">Parasphingorhabdus cellanae</name>
    <dbReference type="NCBI Taxonomy" id="2806553"/>
    <lineage>
        <taxon>Bacteria</taxon>
        <taxon>Pseudomonadati</taxon>
        <taxon>Pseudomonadota</taxon>
        <taxon>Alphaproteobacteria</taxon>
        <taxon>Sphingomonadales</taxon>
        <taxon>Sphingomonadaceae</taxon>
        <taxon>Parasphingorhabdus</taxon>
    </lineage>
</organism>
<protein>
    <submittedName>
        <fullName evidence="2">DUF3034 family protein</fullName>
    </submittedName>
</protein>